<feature type="transmembrane region" description="Helical" evidence="13">
    <location>
        <begin position="84"/>
        <end position="102"/>
    </location>
</feature>
<dbReference type="GO" id="GO:0015293">
    <property type="term" value="F:symporter activity"/>
    <property type="evidence" value="ECO:0007669"/>
    <property type="project" value="UniProtKB-KW"/>
</dbReference>
<dbReference type="GO" id="GO:0005886">
    <property type="term" value="C:plasma membrane"/>
    <property type="evidence" value="ECO:0007669"/>
    <property type="project" value="UniProtKB-SubCell"/>
</dbReference>
<reference evidence="15 16" key="1">
    <citation type="journal article" date="2018" name="Nat. Ecol. Evol.">
        <title>Shark genomes provide insights into elasmobranch evolution and the origin of vertebrates.</title>
        <authorList>
            <person name="Hara Y"/>
            <person name="Yamaguchi K"/>
            <person name="Onimaru K"/>
            <person name="Kadota M"/>
            <person name="Koyanagi M"/>
            <person name="Keeley SD"/>
            <person name="Tatsumi K"/>
            <person name="Tanaka K"/>
            <person name="Motone F"/>
            <person name="Kageyama Y"/>
            <person name="Nozu R"/>
            <person name="Adachi N"/>
            <person name="Nishimura O"/>
            <person name="Nakagawa R"/>
            <person name="Tanegashima C"/>
            <person name="Kiyatake I"/>
            <person name="Matsumoto R"/>
            <person name="Murakumo K"/>
            <person name="Nishida K"/>
            <person name="Terakita A"/>
            <person name="Kuratani S"/>
            <person name="Sato K"/>
            <person name="Hyodo S Kuraku.S."/>
        </authorList>
    </citation>
    <scope>NUCLEOTIDE SEQUENCE [LARGE SCALE GENOMIC DNA]</scope>
</reference>
<feature type="transmembrane region" description="Helical" evidence="13">
    <location>
        <begin position="173"/>
        <end position="191"/>
    </location>
</feature>
<feature type="transmembrane region" description="Helical" evidence="13">
    <location>
        <begin position="235"/>
        <end position="258"/>
    </location>
</feature>
<evidence type="ECO:0000256" key="9">
    <source>
        <dbReference type="ARBA" id="ARBA00023136"/>
    </source>
</evidence>
<dbReference type="AlphaFoldDB" id="A0A401RQ76"/>
<evidence type="ECO:0000313" key="16">
    <source>
        <dbReference type="Proteomes" id="UP000287033"/>
    </source>
</evidence>
<dbReference type="Gene3D" id="1.20.1250.20">
    <property type="entry name" value="MFS general substrate transporter like domains"/>
    <property type="match status" value="2"/>
</dbReference>
<comment type="caution">
    <text evidence="15">The sequence shown here is derived from an EMBL/GenBank/DDBJ whole genome shotgun (WGS) entry which is preliminary data.</text>
</comment>
<name>A0A401RQ76_CHIPU</name>
<dbReference type="InterPro" id="IPR036259">
    <property type="entry name" value="MFS_trans_sf"/>
</dbReference>
<evidence type="ECO:0000256" key="10">
    <source>
        <dbReference type="ARBA" id="ARBA00059080"/>
    </source>
</evidence>
<gene>
    <name evidence="15" type="ORF">chiPu_0018924</name>
</gene>
<protein>
    <recommendedName>
        <fullName evidence="11">Monocarboxylate transporter 13</fullName>
    </recommendedName>
    <alternativeName>
        <fullName evidence="12">Solute carrier family 16 member 13</fullName>
    </alternativeName>
</protein>
<sequence>MAEPVIIKSPDGGWGWMIVLAGFLNNCLLVGVTRSFGVFFIHFTQYFQESSSRVSWITSIAMATQQFASPVGSVFGMYYGARPVVMVGAIFAFLGMLTASFGQTLLHMYLSIGVLTGFGWALVFTPTMAMISRYFKRRRALATGLAFTGVGVASFFFSPLFQLLIDAYGWRGAIQILSAMMLNLCVCAALLRPITIQEDLLVASRGHPANGKKSTEFWNKVTSAFDLTLFLHRGFMVYSFAVTLMTTGYFVPYIHLVAHGKNLGLSDYKAAFLLSVTAIAETIARLFSGWLADLKLIQKIHMLFLWSIVTGISLLLIPVGSTYYSLVGVSFFYGFCSGGLAPLFFSTLPDIVGIGRILNATGLFLMLLSIGGLLGPPLSGFLEDLTGSYTTSFMTAGGFILAGSLVLFFLPSFLICTVVLSEQQSCDQVSAGDGRDHSAQADVTNYCLEE</sequence>
<dbReference type="GO" id="GO:0008028">
    <property type="term" value="F:monocarboxylic acid transmembrane transporter activity"/>
    <property type="evidence" value="ECO:0007669"/>
    <property type="project" value="TreeGrafter"/>
</dbReference>
<evidence type="ECO:0000256" key="5">
    <source>
        <dbReference type="ARBA" id="ARBA00022692"/>
    </source>
</evidence>
<dbReference type="EMBL" id="BEZZ01001749">
    <property type="protein sequence ID" value="GCC20365.1"/>
    <property type="molecule type" value="Genomic_DNA"/>
</dbReference>
<keyword evidence="5 13" id="KW-0812">Transmembrane</keyword>
<accession>A0A401RQ76</accession>
<keyword evidence="3" id="KW-0813">Transport</keyword>
<dbReference type="InterPro" id="IPR020846">
    <property type="entry name" value="MFS_dom"/>
</dbReference>
<evidence type="ECO:0000256" key="4">
    <source>
        <dbReference type="ARBA" id="ARBA00022475"/>
    </source>
</evidence>
<keyword evidence="8" id="KW-0333">Golgi apparatus</keyword>
<evidence type="ECO:0000256" key="11">
    <source>
        <dbReference type="ARBA" id="ARBA00073869"/>
    </source>
</evidence>
<feature type="transmembrane region" description="Helical" evidence="13">
    <location>
        <begin position="108"/>
        <end position="129"/>
    </location>
</feature>
<dbReference type="PANTHER" id="PTHR11360">
    <property type="entry name" value="MONOCARBOXYLATE TRANSPORTER"/>
    <property type="match status" value="1"/>
</dbReference>
<dbReference type="OMA" id="SAIMCHS"/>
<dbReference type="PANTHER" id="PTHR11360:SF19">
    <property type="entry name" value="MONOCARBOXYLATE TRANSPORTER 13"/>
    <property type="match status" value="1"/>
</dbReference>
<evidence type="ECO:0000313" key="15">
    <source>
        <dbReference type="EMBL" id="GCC20365.1"/>
    </source>
</evidence>
<feature type="transmembrane region" description="Helical" evidence="13">
    <location>
        <begin position="14"/>
        <end position="43"/>
    </location>
</feature>
<comment type="subcellular location">
    <subcellularLocation>
        <location evidence="1">Cell membrane</location>
        <topology evidence="1">Multi-pass membrane protein</topology>
    </subcellularLocation>
    <subcellularLocation>
        <location evidence="2">Golgi apparatus membrane</location>
        <topology evidence="2">Multi-pass membrane protein</topology>
    </subcellularLocation>
</comment>
<keyword evidence="7 13" id="KW-1133">Transmembrane helix</keyword>
<keyword evidence="6" id="KW-0769">Symport</keyword>
<evidence type="ECO:0000256" key="1">
    <source>
        <dbReference type="ARBA" id="ARBA00004651"/>
    </source>
</evidence>
<feature type="domain" description="Major facilitator superfamily (MFS) profile" evidence="14">
    <location>
        <begin position="15"/>
        <end position="415"/>
    </location>
</feature>
<dbReference type="Pfam" id="PF07690">
    <property type="entry name" value="MFS_1"/>
    <property type="match status" value="1"/>
</dbReference>
<dbReference type="FunFam" id="1.20.1250.20:FF:000163">
    <property type="entry name" value="Putative monocarboxylate transporter 13"/>
    <property type="match status" value="1"/>
</dbReference>
<evidence type="ECO:0000256" key="13">
    <source>
        <dbReference type="SAM" id="Phobius"/>
    </source>
</evidence>
<evidence type="ECO:0000256" key="8">
    <source>
        <dbReference type="ARBA" id="ARBA00023034"/>
    </source>
</evidence>
<keyword evidence="9 13" id="KW-0472">Membrane</keyword>
<dbReference type="SUPFAM" id="SSF103473">
    <property type="entry name" value="MFS general substrate transporter"/>
    <property type="match status" value="1"/>
</dbReference>
<evidence type="ECO:0000256" key="2">
    <source>
        <dbReference type="ARBA" id="ARBA00004653"/>
    </source>
</evidence>
<feature type="transmembrane region" description="Helical" evidence="13">
    <location>
        <begin position="323"/>
        <end position="345"/>
    </location>
</feature>
<dbReference type="InterPro" id="IPR050327">
    <property type="entry name" value="Proton-linked_MCT"/>
</dbReference>
<dbReference type="InterPro" id="IPR011701">
    <property type="entry name" value="MFS"/>
</dbReference>
<feature type="transmembrane region" description="Helical" evidence="13">
    <location>
        <begin position="141"/>
        <end position="161"/>
    </location>
</feature>
<evidence type="ECO:0000256" key="6">
    <source>
        <dbReference type="ARBA" id="ARBA00022847"/>
    </source>
</evidence>
<evidence type="ECO:0000256" key="3">
    <source>
        <dbReference type="ARBA" id="ARBA00022448"/>
    </source>
</evidence>
<dbReference type="OrthoDB" id="2213137at2759"/>
<organism evidence="15 16">
    <name type="scientific">Chiloscyllium punctatum</name>
    <name type="common">Brownbanded bambooshark</name>
    <name type="synonym">Hemiscyllium punctatum</name>
    <dbReference type="NCBI Taxonomy" id="137246"/>
    <lineage>
        <taxon>Eukaryota</taxon>
        <taxon>Metazoa</taxon>
        <taxon>Chordata</taxon>
        <taxon>Craniata</taxon>
        <taxon>Vertebrata</taxon>
        <taxon>Chondrichthyes</taxon>
        <taxon>Elasmobranchii</taxon>
        <taxon>Galeomorphii</taxon>
        <taxon>Galeoidea</taxon>
        <taxon>Orectolobiformes</taxon>
        <taxon>Hemiscylliidae</taxon>
        <taxon>Chiloscyllium</taxon>
    </lineage>
</organism>
<dbReference type="PROSITE" id="PS50850">
    <property type="entry name" value="MFS"/>
    <property type="match status" value="1"/>
</dbReference>
<keyword evidence="4" id="KW-1003">Cell membrane</keyword>
<proteinExistence type="predicted"/>
<dbReference type="Proteomes" id="UP000287033">
    <property type="component" value="Unassembled WGS sequence"/>
</dbReference>
<dbReference type="InterPro" id="IPR048233">
    <property type="entry name" value="MFS_MCT_13"/>
</dbReference>
<evidence type="ECO:0000256" key="12">
    <source>
        <dbReference type="ARBA" id="ARBA00078721"/>
    </source>
</evidence>
<keyword evidence="16" id="KW-1185">Reference proteome</keyword>
<feature type="transmembrane region" description="Helical" evidence="13">
    <location>
        <begin position="270"/>
        <end position="288"/>
    </location>
</feature>
<feature type="transmembrane region" description="Helical" evidence="13">
    <location>
        <begin position="396"/>
        <end position="420"/>
    </location>
</feature>
<feature type="transmembrane region" description="Helical" evidence="13">
    <location>
        <begin position="300"/>
        <end position="317"/>
    </location>
</feature>
<feature type="transmembrane region" description="Helical" evidence="13">
    <location>
        <begin position="357"/>
        <end position="376"/>
    </location>
</feature>
<dbReference type="GO" id="GO:0000139">
    <property type="term" value="C:Golgi membrane"/>
    <property type="evidence" value="ECO:0007669"/>
    <property type="project" value="UniProtKB-SubCell"/>
</dbReference>
<evidence type="ECO:0000256" key="7">
    <source>
        <dbReference type="ARBA" id="ARBA00022989"/>
    </source>
</evidence>
<evidence type="ECO:0000259" key="14">
    <source>
        <dbReference type="PROSITE" id="PS50850"/>
    </source>
</evidence>
<dbReference type="CDD" id="cd17423">
    <property type="entry name" value="MFS_MCT11_13"/>
    <property type="match status" value="1"/>
</dbReference>
<comment type="function">
    <text evidence="10">Proton-linked monocarboxylate transporter. May catalyze the transport of monocarboxylates across the plasma membrane.</text>
</comment>
<dbReference type="STRING" id="137246.A0A401RQ76"/>